<comment type="similarity">
    <text evidence="1 4 6">Belongs to the aldehyde dehydrogenase family.</text>
</comment>
<feature type="domain" description="Aldehyde dehydrogenase" evidence="7">
    <location>
        <begin position="28"/>
        <end position="450"/>
    </location>
</feature>
<evidence type="ECO:0000256" key="1">
    <source>
        <dbReference type="ARBA" id="ARBA00009986"/>
    </source>
</evidence>
<dbReference type="Pfam" id="PF00171">
    <property type="entry name" value="Aldedh"/>
    <property type="match status" value="1"/>
</dbReference>
<dbReference type="PIRSF" id="PIRSF036492">
    <property type="entry name" value="ALDH"/>
    <property type="match status" value="1"/>
</dbReference>
<dbReference type="InterPro" id="IPR016162">
    <property type="entry name" value="Ald_DH_N"/>
</dbReference>
<evidence type="ECO:0000256" key="2">
    <source>
        <dbReference type="ARBA" id="ARBA00023002"/>
    </source>
</evidence>
<evidence type="ECO:0000259" key="7">
    <source>
        <dbReference type="Pfam" id="PF00171"/>
    </source>
</evidence>
<protein>
    <recommendedName>
        <fullName evidence="4">Aldehyde dehydrogenase</fullName>
    </recommendedName>
</protein>
<dbReference type="Gene3D" id="3.40.309.10">
    <property type="entry name" value="Aldehyde Dehydrogenase, Chain A, domain 2"/>
    <property type="match status" value="1"/>
</dbReference>
<evidence type="ECO:0000256" key="5">
    <source>
        <dbReference type="PROSITE-ProRule" id="PRU10007"/>
    </source>
</evidence>
<dbReference type="PANTHER" id="PTHR43570:SF20">
    <property type="entry name" value="ALDEHYDE DEHYDROGENASE ALDX-RELATED"/>
    <property type="match status" value="1"/>
</dbReference>
<dbReference type="Proteomes" id="UP000809621">
    <property type="component" value="Unassembled WGS sequence"/>
</dbReference>
<comment type="caution">
    <text evidence="8">The sequence shown here is derived from an EMBL/GenBank/DDBJ whole genome shotgun (WGS) entry which is preliminary data.</text>
</comment>
<evidence type="ECO:0000256" key="6">
    <source>
        <dbReference type="RuleBase" id="RU003345"/>
    </source>
</evidence>
<keyword evidence="3" id="KW-0520">NAD</keyword>
<proteinExistence type="inferred from homology"/>
<evidence type="ECO:0000256" key="3">
    <source>
        <dbReference type="ARBA" id="ARBA00023027"/>
    </source>
</evidence>
<keyword evidence="2 4" id="KW-0560">Oxidoreductase</keyword>
<dbReference type="InterPro" id="IPR016161">
    <property type="entry name" value="Ald_DH/histidinol_DH"/>
</dbReference>
<sequence>MNAQTDKPIETLSFLEGQQSLSLQQLFKRSQHVYAQQRYPSLETRTERIRTLQQNLLDNKQRLVEALCKDYGHRTEFDSLMADVMPSVQQAKYTQNKLSKWMKPEKRHAGLMFTPSSVKVTYQPLGVVGIISPWNFPIILAISPTIIALAAGNTVMIKLSEFTPHTNLALRSLFKGLEDVVCLIEGGPNVASEFSALPFDHLLFTGSTAVGKLVAKAAAENLTPVTLELGGKSPAIITDKGKLDKAVDALLFGKCLNGGQICVSPDYVLLPKSLEDAFIEKFSKRYLQSMKKSGELTAIINQRQWERLQSYLPDAEQKGAQLISLDASLSNADQPYLMQPTLVKNVNDSMTIMQDEIFGPLLPIVTVDSLSEALDYVNERPRPLALYLFSDDKHEQSQVLKQTHSGGVAINDTVIHVALEDAPFGGVGPSGMGHYHGVEGFKTFSKAKTVMHTPSWLPRSALLLLHKKFAVSFFSRFFVR</sequence>
<evidence type="ECO:0000256" key="4">
    <source>
        <dbReference type="PIRNR" id="PIRNR036492"/>
    </source>
</evidence>
<dbReference type="InterPro" id="IPR012394">
    <property type="entry name" value="Aldehyde_DH_NAD(P)"/>
</dbReference>
<feature type="active site" evidence="5">
    <location>
        <position position="228"/>
    </location>
</feature>
<dbReference type="PANTHER" id="PTHR43570">
    <property type="entry name" value="ALDEHYDE DEHYDROGENASE"/>
    <property type="match status" value="1"/>
</dbReference>
<accession>A0ABS2HMD9</accession>
<keyword evidence="9" id="KW-1185">Reference proteome</keyword>
<dbReference type="RefSeq" id="WP_205158577.1">
    <property type="nucleotide sequence ID" value="NZ_JAFEUM010000004.1"/>
</dbReference>
<evidence type="ECO:0000313" key="9">
    <source>
        <dbReference type="Proteomes" id="UP000809621"/>
    </source>
</evidence>
<dbReference type="InterPro" id="IPR029510">
    <property type="entry name" value="Ald_DH_CS_GLU"/>
</dbReference>
<name>A0ABS2HMD9_9VIBR</name>
<dbReference type="Gene3D" id="3.40.605.10">
    <property type="entry name" value="Aldehyde Dehydrogenase, Chain A, domain 1"/>
    <property type="match status" value="1"/>
</dbReference>
<dbReference type="PROSITE" id="PS00687">
    <property type="entry name" value="ALDEHYDE_DEHYDR_GLU"/>
    <property type="match status" value="1"/>
</dbReference>
<dbReference type="InterPro" id="IPR016163">
    <property type="entry name" value="Ald_DH_C"/>
</dbReference>
<reference evidence="8 9" key="1">
    <citation type="submission" date="2021-02" db="EMBL/GenBank/DDBJ databases">
        <authorList>
            <person name="Park J.-S."/>
        </authorList>
    </citation>
    <scope>NUCLEOTIDE SEQUENCE [LARGE SCALE GENOMIC DNA]</scope>
    <source>
        <strain evidence="8 9">188UL20-2</strain>
    </source>
</reference>
<dbReference type="CDD" id="cd07133">
    <property type="entry name" value="ALDH_CALDH_CalB"/>
    <property type="match status" value="1"/>
</dbReference>
<organism evidence="8 9">
    <name type="scientific">Vibrio ulleungensis</name>
    <dbReference type="NCBI Taxonomy" id="2807619"/>
    <lineage>
        <taxon>Bacteria</taxon>
        <taxon>Pseudomonadati</taxon>
        <taxon>Pseudomonadota</taxon>
        <taxon>Gammaproteobacteria</taxon>
        <taxon>Vibrionales</taxon>
        <taxon>Vibrionaceae</taxon>
        <taxon>Vibrio</taxon>
    </lineage>
</organism>
<dbReference type="SUPFAM" id="SSF53720">
    <property type="entry name" value="ALDH-like"/>
    <property type="match status" value="1"/>
</dbReference>
<dbReference type="InterPro" id="IPR015590">
    <property type="entry name" value="Aldehyde_DH_dom"/>
</dbReference>
<gene>
    <name evidence="8" type="ORF">JQC93_11465</name>
</gene>
<evidence type="ECO:0000313" key="8">
    <source>
        <dbReference type="EMBL" id="MBM7037021.1"/>
    </source>
</evidence>
<dbReference type="EMBL" id="JAFEUM010000004">
    <property type="protein sequence ID" value="MBM7037021.1"/>
    <property type="molecule type" value="Genomic_DNA"/>
</dbReference>